<dbReference type="GO" id="GO:0004222">
    <property type="term" value="F:metalloendopeptidase activity"/>
    <property type="evidence" value="ECO:0007669"/>
    <property type="project" value="TreeGrafter"/>
</dbReference>
<dbReference type="Gene3D" id="2.70.70.10">
    <property type="entry name" value="Glucose Permease (Domain IIA)"/>
    <property type="match status" value="1"/>
</dbReference>
<dbReference type="PANTHER" id="PTHR21666:SF270">
    <property type="entry name" value="MUREIN HYDROLASE ACTIVATOR ENVC"/>
    <property type="match status" value="1"/>
</dbReference>
<sequence length="441" mass="45289">MKRTSRLRLGRIGIVAVLAIVLGSLTPALTTTGSASAASDGYMVYPASGNIQSKVGDGCLGNYRAHDGIDISRNGGTPILAAYDGVIKSRTSNGGYGNYVDVQHPGGYVTRYAHMAASGWYAPGTKVLRGQQIGVVGNTGNSAAYHLHFEVWLNGKVYSQINDGFTCLSNVTRGGTIPLFFPGLGASDSAGIDTADFTGNGKADLLVVAGNGDLRLRAGDGRSGLAGPTTLFGGGWGNSRRHITHSDFNGDGNADILVARSDGALEYYAGNGAGGFRAATTPGAGWYGMRHVTSGADFTGDGRQDVIGVSPAGTLVIFPGNGAGGFRTPNVTVGNGWEGFHYLVAGDFDGDGRGDLIGVAGDGVLRLYTGASGLRTWRQAGTGWQEFTEVTGGADYNGDGRADLVARTAAGQLYLYPGNGAGGFGTKILMASDAADYLAIE</sequence>
<name>A0A1H1UP49_9MICO</name>
<reference evidence="3 4" key="1">
    <citation type="submission" date="2016-10" db="EMBL/GenBank/DDBJ databases">
        <authorList>
            <person name="de Groot N.N."/>
        </authorList>
    </citation>
    <scope>NUCLEOTIDE SEQUENCE [LARGE SCALE GENOMIC DNA]</scope>
    <source>
        <strain evidence="3 4">DSM 15019</strain>
    </source>
</reference>
<evidence type="ECO:0000256" key="1">
    <source>
        <dbReference type="ARBA" id="ARBA00022729"/>
    </source>
</evidence>
<dbReference type="InterPro" id="IPR028994">
    <property type="entry name" value="Integrin_alpha_N"/>
</dbReference>
<dbReference type="EMBL" id="LT629770">
    <property type="protein sequence ID" value="SDS74233.1"/>
    <property type="molecule type" value="Genomic_DNA"/>
</dbReference>
<dbReference type="InterPro" id="IPR050570">
    <property type="entry name" value="Cell_wall_metabolism_enzyme"/>
</dbReference>
<keyword evidence="1" id="KW-0732">Signal</keyword>
<dbReference type="Pfam" id="PF01551">
    <property type="entry name" value="Peptidase_M23"/>
    <property type="match status" value="1"/>
</dbReference>
<evidence type="ECO:0000259" key="2">
    <source>
        <dbReference type="Pfam" id="PF01551"/>
    </source>
</evidence>
<dbReference type="SUPFAM" id="SSF51261">
    <property type="entry name" value="Duplicated hybrid motif"/>
    <property type="match status" value="1"/>
</dbReference>
<dbReference type="InterPro" id="IPR013517">
    <property type="entry name" value="FG-GAP"/>
</dbReference>
<dbReference type="InterPro" id="IPR016047">
    <property type="entry name" value="M23ase_b-sheet_dom"/>
</dbReference>
<dbReference type="CDD" id="cd12797">
    <property type="entry name" value="M23_peptidase"/>
    <property type="match status" value="1"/>
</dbReference>
<gene>
    <name evidence="3" type="ORF">SAMN04489809_2561</name>
</gene>
<dbReference type="PANTHER" id="PTHR21666">
    <property type="entry name" value="PEPTIDASE-RELATED"/>
    <property type="match status" value="1"/>
</dbReference>
<dbReference type="Gene3D" id="2.40.128.340">
    <property type="match status" value="2"/>
</dbReference>
<protein>
    <submittedName>
        <fullName evidence="3">Repeat domain-containing protein</fullName>
    </submittedName>
</protein>
<evidence type="ECO:0000313" key="4">
    <source>
        <dbReference type="Proteomes" id="UP000182126"/>
    </source>
</evidence>
<dbReference type="Proteomes" id="UP000182126">
    <property type="component" value="Chromosome I"/>
</dbReference>
<dbReference type="Pfam" id="PF13517">
    <property type="entry name" value="FG-GAP_3"/>
    <property type="match status" value="1"/>
</dbReference>
<evidence type="ECO:0000313" key="3">
    <source>
        <dbReference type="EMBL" id="SDS74233.1"/>
    </source>
</evidence>
<dbReference type="SUPFAM" id="SSF69318">
    <property type="entry name" value="Integrin alpha N-terminal domain"/>
    <property type="match status" value="1"/>
</dbReference>
<accession>A0A1H1UP49</accession>
<proteinExistence type="predicted"/>
<feature type="domain" description="M23ase beta-sheet core" evidence="2">
    <location>
        <begin position="65"/>
        <end position="156"/>
    </location>
</feature>
<dbReference type="GeneID" id="36300454"/>
<dbReference type="AlphaFoldDB" id="A0A1H1UP49"/>
<organism evidence="3 4">
    <name type="scientific">Microbacterium paraoxydans</name>
    <dbReference type="NCBI Taxonomy" id="199592"/>
    <lineage>
        <taxon>Bacteria</taxon>
        <taxon>Bacillati</taxon>
        <taxon>Actinomycetota</taxon>
        <taxon>Actinomycetes</taxon>
        <taxon>Micrococcales</taxon>
        <taxon>Microbacteriaceae</taxon>
        <taxon>Microbacterium</taxon>
    </lineage>
</organism>
<dbReference type="RefSeq" id="WP_060921555.1">
    <property type="nucleotide sequence ID" value="NZ_LT629770.1"/>
</dbReference>
<dbReference type="InterPro" id="IPR011055">
    <property type="entry name" value="Dup_hybrid_motif"/>
</dbReference>